<comment type="caution">
    <text evidence="1">The sequence shown here is derived from an EMBL/GenBank/DDBJ whole genome shotgun (WGS) entry which is preliminary data.</text>
</comment>
<dbReference type="Proteomes" id="UP000786811">
    <property type="component" value="Unassembled WGS sequence"/>
</dbReference>
<reference evidence="1" key="1">
    <citation type="submission" date="2021-04" db="EMBL/GenBank/DDBJ databases">
        <authorList>
            <person name="Chebbi M.A.C M."/>
        </authorList>
    </citation>
    <scope>NUCLEOTIDE SEQUENCE</scope>
</reference>
<dbReference type="EMBL" id="CAJNRD030000615">
    <property type="protein sequence ID" value="CAG5071953.1"/>
    <property type="molecule type" value="Genomic_DNA"/>
</dbReference>
<evidence type="ECO:0000313" key="2">
    <source>
        <dbReference type="Proteomes" id="UP000786811"/>
    </source>
</evidence>
<keyword evidence="2" id="KW-1185">Reference proteome</keyword>
<evidence type="ECO:0000313" key="1">
    <source>
        <dbReference type="EMBL" id="CAG5071953.1"/>
    </source>
</evidence>
<gene>
    <name evidence="1" type="ORF">HICCMSTLAB_LOCUS102</name>
</gene>
<name>A0A8J2H4V2_COTCN</name>
<organism evidence="1 2">
    <name type="scientific">Cotesia congregata</name>
    <name type="common">Parasitoid wasp</name>
    <name type="synonym">Apanteles congregatus</name>
    <dbReference type="NCBI Taxonomy" id="51543"/>
    <lineage>
        <taxon>Eukaryota</taxon>
        <taxon>Metazoa</taxon>
        <taxon>Ecdysozoa</taxon>
        <taxon>Arthropoda</taxon>
        <taxon>Hexapoda</taxon>
        <taxon>Insecta</taxon>
        <taxon>Pterygota</taxon>
        <taxon>Neoptera</taxon>
        <taxon>Endopterygota</taxon>
        <taxon>Hymenoptera</taxon>
        <taxon>Apocrita</taxon>
        <taxon>Ichneumonoidea</taxon>
        <taxon>Braconidae</taxon>
        <taxon>Microgastrinae</taxon>
        <taxon>Cotesia</taxon>
    </lineage>
</organism>
<proteinExistence type="predicted"/>
<protein>
    <submittedName>
        <fullName evidence="1">Uncharacterized protein</fullName>
    </submittedName>
</protein>
<accession>A0A8J2H4V2</accession>
<sequence>MKKIDKFLALPSQQTRKLVNHQMTKISWYRNQKIVYYDTRPESWISWRMGYDGRGVAEAIISHTSGHPTFGSWVVYYFSCSPAESTQPRGRGFAEG</sequence>
<dbReference type="AlphaFoldDB" id="A0A8J2H4V2"/>